<dbReference type="EC" id="4.1.2.25" evidence="8"/>
<dbReference type="GO" id="GO:0046654">
    <property type="term" value="P:tetrahydrofolate biosynthetic process"/>
    <property type="evidence" value="ECO:0007669"/>
    <property type="project" value="UniProtKB-UniRule"/>
</dbReference>
<evidence type="ECO:0000256" key="3">
    <source>
        <dbReference type="ARBA" id="ARBA00005013"/>
    </source>
</evidence>
<evidence type="ECO:0000313" key="11">
    <source>
        <dbReference type="Proteomes" id="UP000078446"/>
    </source>
</evidence>
<dbReference type="SMART" id="SM00905">
    <property type="entry name" value="FolB"/>
    <property type="match status" value="1"/>
</dbReference>
<comment type="pathway">
    <text evidence="3 8">Cofactor biosynthesis; tetrahydrofolate biosynthesis; 2-amino-4-hydroxy-6-hydroxymethyl-7,8-dihydropteridine diphosphate from 7,8-dihydroneopterin triphosphate: step 3/4.</text>
</comment>
<evidence type="ECO:0000256" key="2">
    <source>
        <dbReference type="ARBA" id="ARBA00001353"/>
    </source>
</evidence>
<dbReference type="PANTHER" id="PTHR42844">
    <property type="entry name" value="DIHYDRONEOPTERIN ALDOLASE 1-RELATED"/>
    <property type="match status" value="1"/>
</dbReference>
<evidence type="ECO:0000256" key="5">
    <source>
        <dbReference type="ARBA" id="ARBA00022909"/>
    </source>
</evidence>
<dbReference type="GO" id="GO:0005737">
    <property type="term" value="C:cytoplasm"/>
    <property type="evidence" value="ECO:0007669"/>
    <property type="project" value="TreeGrafter"/>
</dbReference>
<comment type="catalytic activity">
    <reaction evidence="2 8">
        <text>7,8-dihydroneopterin = 6-hydroxymethyl-7,8-dihydropterin + glycolaldehyde</text>
        <dbReference type="Rhea" id="RHEA:10540"/>
        <dbReference type="ChEBI" id="CHEBI:17001"/>
        <dbReference type="ChEBI" id="CHEBI:17071"/>
        <dbReference type="ChEBI" id="CHEBI:44841"/>
        <dbReference type="EC" id="4.1.2.25"/>
    </reaction>
</comment>
<dbReference type="NCBIfam" id="TIGR00525">
    <property type="entry name" value="folB"/>
    <property type="match status" value="1"/>
</dbReference>
<dbReference type="NCBIfam" id="TIGR00526">
    <property type="entry name" value="folB_dom"/>
    <property type="match status" value="1"/>
</dbReference>
<evidence type="ECO:0000259" key="9">
    <source>
        <dbReference type="SMART" id="SM00905"/>
    </source>
</evidence>
<dbReference type="InterPro" id="IPR043133">
    <property type="entry name" value="GTP-CH-I_C/QueF"/>
</dbReference>
<dbReference type="UniPathway" id="UPA00077">
    <property type="reaction ID" value="UER00154"/>
</dbReference>
<evidence type="ECO:0000256" key="6">
    <source>
        <dbReference type="ARBA" id="ARBA00023235"/>
    </source>
</evidence>
<dbReference type="Pfam" id="PF02152">
    <property type="entry name" value="FolB"/>
    <property type="match status" value="1"/>
</dbReference>
<comment type="caution">
    <text evidence="10">The sequence shown here is derived from an EMBL/GenBank/DDBJ whole genome shotgun (WGS) entry which is preliminary data.</text>
</comment>
<keyword evidence="6" id="KW-0413">Isomerase</keyword>
<dbReference type="Proteomes" id="UP000078446">
    <property type="component" value="Unassembled WGS sequence"/>
</dbReference>
<dbReference type="GO" id="GO:0004150">
    <property type="term" value="F:dihydroneopterin aldolase activity"/>
    <property type="evidence" value="ECO:0007669"/>
    <property type="project" value="UniProtKB-UniRule"/>
</dbReference>
<dbReference type="Gene3D" id="3.30.1130.10">
    <property type="match status" value="1"/>
</dbReference>
<reference evidence="10 11" key="1">
    <citation type="journal article" date="2016" name="Genome Biol. Evol.">
        <title>Comparative Genomic Analyses of the Moraxella catarrhalis Serosensitive and Seroresistant Lineages Demonstrate Their Independent Evolution.</title>
        <authorList>
            <person name="Earl J.P."/>
            <person name="de Vries S.P."/>
            <person name="Ahmed A."/>
            <person name="Powell E."/>
            <person name="Schultz M.P."/>
            <person name="Hermans P.W."/>
            <person name="Hill D.J."/>
            <person name="Zhou Z."/>
            <person name="Constantinidou C.I."/>
            <person name="Hu F.Z."/>
            <person name="Bootsma H.J."/>
            <person name="Ehrlich G.D."/>
        </authorList>
    </citation>
    <scope>NUCLEOTIDE SEQUENCE [LARGE SCALE GENOMIC DNA]</scope>
    <source>
        <strain evidence="10 11">Z7574</strain>
    </source>
</reference>
<accession>A0A7Z1A3E6</accession>
<keyword evidence="7 8" id="KW-0456">Lyase</keyword>
<organism evidence="10 11">
    <name type="scientific">Moraxella catarrhalis</name>
    <name type="common">Branhamella catarrhalis</name>
    <dbReference type="NCBI Taxonomy" id="480"/>
    <lineage>
        <taxon>Bacteria</taxon>
        <taxon>Pseudomonadati</taxon>
        <taxon>Pseudomonadota</taxon>
        <taxon>Gammaproteobacteria</taxon>
        <taxon>Moraxellales</taxon>
        <taxon>Moraxellaceae</taxon>
        <taxon>Moraxella</taxon>
    </lineage>
</organism>
<evidence type="ECO:0000256" key="8">
    <source>
        <dbReference type="RuleBase" id="RU362079"/>
    </source>
</evidence>
<dbReference type="InterPro" id="IPR006157">
    <property type="entry name" value="FolB_dom"/>
</dbReference>
<evidence type="ECO:0000313" key="10">
    <source>
        <dbReference type="EMBL" id="OAU99971.1"/>
    </source>
</evidence>
<dbReference type="EMBL" id="LXHE01000017">
    <property type="protein sequence ID" value="OAU99971.1"/>
    <property type="molecule type" value="Genomic_DNA"/>
</dbReference>
<dbReference type="AlphaFoldDB" id="A0A7Z1A3E6"/>
<evidence type="ECO:0000256" key="4">
    <source>
        <dbReference type="ARBA" id="ARBA00005708"/>
    </source>
</evidence>
<keyword evidence="5 8" id="KW-0289">Folate biosynthesis</keyword>
<feature type="domain" description="Dihydroneopterin aldolase/epimerase" evidence="9">
    <location>
        <begin position="5"/>
        <end position="115"/>
    </location>
</feature>
<dbReference type="RefSeq" id="WP_064619828.1">
    <property type="nucleotide sequence ID" value="NZ_LXHE01000017.1"/>
</dbReference>
<gene>
    <name evidence="10" type="ORF">AO382_1766</name>
</gene>
<comment type="similarity">
    <text evidence="4 8">Belongs to the DHNA family.</text>
</comment>
<dbReference type="GO" id="GO:0016853">
    <property type="term" value="F:isomerase activity"/>
    <property type="evidence" value="ECO:0007669"/>
    <property type="project" value="UniProtKB-KW"/>
</dbReference>
<evidence type="ECO:0000256" key="7">
    <source>
        <dbReference type="ARBA" id="ARBA00023239"/>
    </source>
</evidence>
<sequence length="123" mass="13990">MSDIVFIQGLKIDTVIGVYAWERVIKQRLIIDAQMVCDMTRAIADDDVAHVINYKTVCEDIEKLCHEMQAELLETLADRIAHHVLTHYPCREITLTIHKPNAIKQADSVGVKIIRRAAHEQSS</sequence>
<dbReference type="SUPFAM" id="SSF55620">
    <property type="entry name" value="Tetrahydrobiopterin biosynthesis enzymes-like"/>
    <property type="match status" value="1"/>
</dbReference>
<comment type="function">
    <text evidence="8">Catalyzes the conversion of 7,8-dihydroneopterin to 6-hydroxymethyl-7,8-dihydropterin.</text>
</comment>
<proteinExistence type="inferred from homology"/>
<dbReference type="InterPro" id="IPR006156">
    <property type="entry name" value="Dihydroneopterin_aldolase"/>
</dbReference>
<comment type="catalytic activity">
    <reaction evidence="1">
        <text>7,8-dihydroneopterin = 7,8-dihydromonapterin</text>
        <dbReference type="Rhea" id="RHEA:45328"/>
        <dbReference type="ChEBI" id="CHEBI:17001"/>
        <dbReference type="ChEBI" id="CHEBI:71175"/>
        <dbReference type="EC" id="5.1.99.8"/>
    </reaction>
</comment>
<dbReference type="FunFam" id="3.30.1130.10:FF:000002">
    <property type="entry name" value="7,8-dihydroneopterin aldolase"/>
    <property type="match status" value="1"/>
</dbReference>
<evidence type="ECO:0000256" key="1">
    <source>
        <dbReference type="ARBA" id="ARBA00000693"/>
    </source>
</evidence>
<protein>
    <recommendedName>
        <fullName evidence="8">7,8-dihydroneopterin aldolase</fullName>
        <ecNumber evidence="8">4.1.2.25</ecNumber>
    </recommendedName>
</protein>
<dbReference type="PANTHER" id="PTHR42844:SF1">
    <property type="entry name" value="DIHYDRONEOPTERIN ALDOLASE 1-RELATED"/>
    <property type="match status" value="1"/>
</dbReference>
<dbReference type="GO" id="GO:0046656">
    <property type="term" value="P:folic acid biosynthetic process"/>
    <property type="evidence" value="ECO:0007669"/>
    <property type="project" value="UniProtKB-UniRule"/>
</dbReference>
<name>A0A7Z1A3E6_MORCA</name>